<protein>
    <submittedName>
        <fullName evidence="1">Uncharacterized protein</fullName>
    </submittedName>
</protein>
<proteinExistence type="predicted"/>
<name>A0A1I5FQP2_9ACTN</name>
<evidence type="ECO:0000313" key="2">
    <source>
        <dbReference type="Proteomes" id="UP000183642"/>
    </source>
</evidence>
<dbReference type="Proteomes" id="UP000183642">
    <property type="component" value="Unassembled WGS sequence"/>
</dbReference>
<dbReference type="EMBL" id="FOWE01000005">
    <property type="protein sequence ID" value="SFO25521.1"/>
    <property type="molecule type" value="Genomic_DNA"/>
</dbReference>
<accession>A0A1I5FQP2</accession>
<dbReference type="RefSeq" id="WP_075013655.1">
    <property type="nucleotide sequence ID" value="NZ_FOWE01000005.1"/>
</dbReference>
<keyword evidence="2" id="KW-1185">Reference proteome</keyword>
<gene>
    <name evidence="1" type="ORF">SAMN05660359_02279</name>
</gene>
<dbReference type="OrthoDB" id="5195228at2"/>
<evidence type="ECO:0000313" key="1">
    <source>
        <dbReference type="EMBL" id="SFO25521.1"/>
    </source>
</evidence>
<dbReference type="AlphaFoldDB" id="A0A1I5FQP2"/>
<organism evidence="1 2">
    <name type="scientific">Geodermatophilus obscurus</name>
    <dbReference type="NCBI Taxonomy" id="1861"/>
    <lineage>
        <taxon>Bacteria</taxon>
        <taxon>Bacillati</taxon>
        <taxon>Actinomycetota</taxon>
        <taxon>Actinomycetes</taxon>
        <taxon>Geodermatophilales</taxon>
        <taxon>Geodermatophilaceae</taxon>
        <taxon>Geodermatophilus</taxon>
    </lineage>
</organism>
<sequence>MESTERVTWEDCPNCRRSAAVGWLGGRPTGFDCPHGCRLDAGQVEGLTASIGRPPGGWLNRREHHR</sequence>
<reference evidence="2" key="1">
    <citation type="submission" date="2016-10" db="EMBL/GenBank/DDBJ databases">
        <authorList>
            <person name="Varghese N."/>
            <person name="Submissions S."/>
        </authorList>
    </citation>
    <scope>NUCLEOTIDE SEQUENCE [LARGE SCALE GENOMIC DNA]</scope>
    <source>
        <strain evidence="2">DSM 43161</strain>
    </source>
</reference>